<dbReference type="EMBL" id="CAJNRD030001120">
    <property type="protein sequence ID" value="CAG5092039.1"/>
    <property type="molecule type" value="Genomic_DNA"/>
</dbReference>
<evidence type="ECO:0000313" key="3">
    <source>
        <dbReference type="EMBL" id="CAG5092039.1"/>
    </source>
</evidence>
<feature type="region of interest" description="Disordered" evidence="1">
    <location>
        <begin position="40"/>
        <end position="65"/>
    </location>
</feature>
<feature type="chain" id="PRO_5035295301" evidence="2">
    <location>
        <begin position="26"/>
        <end position="87"/>
    </location>
</feature>
<sequence>MIKSLFLLLLITIIILSIKINSSKCEKGNSTNSEQILSESRHEYLSGSDGNNNAVNVNNNNDKKPSLMQRVGSMLMMIPLMMQVKVF</sequence>
<organism evidence="3 4">
    <name type="scientific">Cotesia congregata</name>
    <name type="common">Parasitoid wasp</name>
    <name type="synonym">Apanteles congregatus</name>
    <dbReference type="NCBI Taxonomy" id="51543"/>
    <lineage>
        <taxon>Eukaryota</taxon>
        <taxon>Metazoa</taxon>
        <taxon>Ecdysozoa</taxon>
        <taxon>Arthropoda</taxon>
        <taxon>Hexapoda</taxon>
        <taxon>Insecta</taxon>
        <taxon>Pterygota</taxon>
        <taxon>Neoptera</taxon>
        <taxon>Endopterygota</taxon>
        <taxon>Hymenoptera</taxon>
        <taxon>Apocrita</taxon>
        <taxon>Ichneumonoidea</taxon>
        <taxon>Braconidae</taxon>
        <taxon>Microgastrinae</taxon>
        <taxon>Cotesia</taxon>
    </lineage>
</organism>
<reference evidence="3" key="1">
    <citation type="submission" date="2021-04" db="EMBL/GenBank/DDBJ databases">
        <authorList>
            <person name="Chebbi M.A.C M."/>
        </authorList>
    </citation>
    <scope>NUCLEOTIDE SEQUENCE</scope>
</reference>
<proteinExistence type="predicted"/>
<dbReference type="Proteomes" id="UP000786811">
    <property type="component" value="Unassembled WGS sequence"/>
</dbReference>
<evidence type="ECO:0000256" key="2">
    <source>
        <dbReference type="SAM" id="SignalP"/>
    </source>
</evidence>
<feature type="compositionally biased region" description="Low complexity" evidence="1">
    <location>
        <begin position="51"/>
        <end position="60"/>
    </location>
</feature>
<evidence type="ECO:0000313" key="4">
    <source>
        <dbReference type="Proteomes" id="UP000786811"/>
    </source>
</evidence>
<accession>A0A8J2HBD7</accession>
<dbReference type="AlphaFoldDB" id="A0A8J2HBD7"/>
<gene>
    <name evidence="3" type="ORF">HICCMSTLAB_LOCUS5876</name>
</gene>
<name>A0A8J2HBD7_COTCN</name>
<keyword evidence="4" id="KW-1185">Reference proteome</keyword>
<protein>
    <submittedName>
        <fullName evidence="3">Uncharacterized protein</fullName>
    </submittedName>
</protein>
<comment type="caution">
    <text evidence="3">The sequence shown here is derived from an EMBL/GenBank/DDBJ whole genome shotgun (WGS) entry which is preliminary data.</text>
</comment>
<evidence type="ECO:0000256" key="1">
    <source>
        <dbReference type="SAM" id="MobiDB-lite"/>
    </source>
</evidence>
<feature type="signal peptide" evidence="2">
    <location>
        <begin position="1"/>
        <end position="25"/>
    </location>
</feature>
<keyword evidence="2" id="KW-0732">Signal</keyword>